<evidence type="ECO:0000313" key="3">
    <source>
        <dbReference type="Proteomes" id="UP000557566"/>
    </source>
</evidence>
<feature type="compositionally biased region" description="Basic residues" evidence="1">
    <location>
        <begin position="53"/>
        <end position="64"/>
    </location>
</feature>
<gene>
    <name evidence="2" type="ORF">G6O67_005726</name>
</gene>
<protein>
    <submittedName>
        <fullName evidence="2">Uncharacterized protein</fullName>
    </submittedName>
</protein>
<sequence>MPSQSRMTPGRIDVVSGRVLTISTARLCLDKATQLLDQIVRAKYWNSISSGKRAAKKLRRRSKATRQQQQQPPPPPPPPPKWCDLQSIQGFQARLVDSGRHTTYHKRPSCMSAEATRPLATSRHTAAKPSGQGHRRHGRVVGTHGQAWEALGSNPPFAR</sequence>
<dbReference type="Proteomes" id="UP000557566">
    <property type="component" value="Unassembled WGS sequence"/>
</dbReference>
<name>A0A8H4LY15_9HYPO</name>
<dbReference type="EMBL" id="JAAVMX010000006">
    <property type="protein sequence ID" value="KAF4507051.1"/>
    <property type="molecule type" value="Genomic_DNA"/>
</dbReference>
<reference evidence="2 3" key="1">
    <citation type="journal article" date="2020" name="Genome Biol. Evol.">
        <title>A new high-quality draft genome assembly of the Chinese cordyceps Ophiocordyceps sinensis.</title>
        <authorList>
            <person name="Shu R."/>
            <person name="Zhang J."/>
            <person name="Meng Q."/>
            <person name="Zhang H."/>
            <person name="Zhou G."/>
            <person name="Li M."/>
            <person name="Wu P."/>
            <person name="Zhao Y."/>
            <person name="Chen C."/>
            <person name="Qin Q."/>
        </authorList>
    </citation>
    <scope>NUCLEOTIDE SEQUENCE [LARGE SCALE GENOMIC DNA]</scope>
    <source>
        <strain evidence="2 3">IOZ07</strain>
    </source>
</reference>
<evidence type="ECO:0000256" key="1">
    <source>
        <dbReference type="SAM" id="MobiDB-lite"/>
    </source>
</evidence>
<feature type="compositionally biased region" description="Pro residues" evidence="1">
    <location>
        <begin position="71"/>
        <end position="81"/>
    </location>
</feature>
<proteinExistence type="predicted"/>
<evidence type="ECO:0000313" key="2">
    <source>
        <dbReference type="EMBL" id="KAF4507051.1"/>
    </source>
</evidence>
<accession>A0A8H4LY15</accession>
<comment type="caution">
    <text evidence="2">The sequence shown here is derived from an EMBL/GenBank/DDBJ whole genome shotgun (WGS) entry which is preliminary data.</text>
</comment>
<keyword evidence="3" id="KW-1185">Reference proteome</keyword>
<feature type="region of interest" description="Disordered" evidence="1">
    <location>
        <begin position="50"/>
        <end position="159"/>
    </location>
</feature>
<organism evidence="2 3">
    <name type="scientific">Ophiocordyceps sinensis</name>
    <dbReference type="NCBI Taxonomy" id="72228"/>
    <lineage>
        <taxon>Eukaryota</taxon>
        <taxon>Fungi</taxon>
        <taxon>Dikarya</taxon>
        <taxon>Ascomycota</taxon>
        <taxon>Pezizomycotina</taxon>
        <taxon>Sordariomycetes</taxon>
        <taxon>Hypocreomycetidae</taxon>
        <taxon>Hypocreales</taxon>
        <taxon>Ophiocordycipitaceae</taxon>
        <taxon>Ophiocordyceps</taxon>
    </lineage>
</organism>
<dbReference type="AlphaFoldDB" id="A0A8H4LY15"/>